<organism evidence="19 20">
    <name type="scientific">Microbulbifer thermotolerans</name>
    <dbReference type="NCBI Taxonomy" id="252514"/>
    <lineage>
        <taxon>Bacteria</taxon>
        <taxon>Pseudomonadati</taxon>
        <taxon>Pseudomonadota</taxon>
        <taxon>Gammaproteobacteria</taxon>
        <taxon>Cellvibrionales</taxon>
        <taxon>Microbulbiferaceae</taxon>
        <taxon>Microbulbifer</taxon>
    </lineage>
</organism>
<evidence type="ECO:0000256" key="10">
    <source>
        <dbReference type="ARBA" id="ARBA00022839"/>
    </source>
</evidence>
<keyword evidence="5 18" id="KW-0548">Nucleotidyltransferase</keyword>
<dbReference type="CDD" id="cd06131">
    <property type="entry name" value="DNA_pol_III_epsilon_Ecoli_like"/>
    <property type="match status" value="1"/>
</dbReference>
<feature type="binding site" evidence="16">
    <location>
        <position position="57"/>
    </location>
    <ligand>
        <name>substrate</name>
    </ligand>
</feature>
<comment type="subunit">
    <text evidence="18">DNA polymerase III contains a core (composed of alpha, epsilon and theta chains) that associates with a tau subunit. This core dimerizes to form the POLIII' complex. PolIII' associates with the gamma complex (composed of gamma, delta, delta', psi and chi chains) and with the beta chain to form the complete DNA polymerase III complex.</text>
</comment>
<evidence type="ECO:0000256" key="18">
    <source>
        <dbReference type="RuleBase" id="RU364087"/>
    </source>
</evidence>
<keyword evidence="12 18" id="KW-0239">DNA-directed DNA polymerase</keyword>
<dbReference type="KEGG" id="mthd:A3224_09150"/>
<evidence type="ECO:0000256" key="17">
    <source>
        <dbReference type="PIRSR" id="PIRSR606309-3"/>
    </source>
</evidence>
<evidence type="ECO:0000256" key="13">
    <source>
        <dbReference type="ARBA" id="ARBA00023211"/>
    </source>
</evidence>
<dbReference type="GO" id="GO:0005829">
    <property type="term" value="C:cytosol"/>
    <property type="evidence" value="ECO:0007669"/>
    <property type="project" value="TreeGrafter"/>
</dbReference>
<keyword evidence="8 17" id="KW-0479">Metal-binding</keyword>
<dbReference type="NCBIfam" id="TIGR00573">
    <property type="entry name" value="dnaq"/>
    <property type="match status" value="1"/>
</dbReference>
<evidence type="ECO:0000256" key="14">
    <source>
        <dbReference type="ARBA" id="ARBA00049244"/>
    </source>
</evidence>
<dbReference type="Pfam" id="PF00929">
    <property type="entry name" value="RNase_T"/>
    <property type="match status" value="1"/>
</dbReference>
<dbReference type="SUPFAM" id="SSF53098">
    <property type="entry name" value="Ribonuclease H-like"/>
    <property type="match status" value="1"/>
</dbReference>
<dbReference type="RefSeq" id="WP_067153624.1">
    <property type="nucleotide sequence ID" value="NZ_CP014864.1"/>
</dbReference>
<dbReference type="GO" id="GO:0003887">
    <property type="term" value="F:DNA-directed DNA polymerase activity"/>
    <property type="evidence" value="ECO:0007669"/>
    <property type="project" value="UniProtKB-KW"/>
</dbReference>
<evidence type="ECO:0000256" key="5">
    <source>
        <dbReference type="ARBA" id="ARBA00022695"/>
    </source>
</evidence>
<evidence type="ECO:0000256" key="9">
    <source>
        <dbReference type="ARBA" id="ARBA00022801"/>
    </source>
</evidence>
<keyword evidence="11 17" id="KW-0460">Magnesium</keyword>
<protein>
    <recommendedName>
        <fullName evidence="3 18">DNA polymerase III subunit epsilon</fullName>
        <ecNumber evidence="2 18">2.7.7.7</ecNumber>
    </recommendedName>
</protein>
<feature type="binding site" evidence="17">
    <location>
        <position position="159"/>
    </location>
    <ligand>
        <name>a divalent metal cation</name>
        <dbReference type="ChEBI" id="CHEBI:60240"/>
        <label>1</label>
        <note>catalytic</note>
    </ligand>
</feature>
<evidence type="ECO:0000256" key="11">
    <source>
        <dbReference type="ARBA" id="ARBA00022842"/>
    </source>
</evidence>
<keyword evidence="13 17" id="KW-0464">Manganese</keyword>
<comment type="cofactor">
    <cofactor evidence="17">
        <name>Mg(2+)</name>
        <dbReference type="ChEBI" id="CHEBI:18420"/>
    </cofactor>
    <cofactor evidence="17">
        <name>Mn(2+)</name>
        <dbReference type="ChEBI" id="CHEBI:29035"/>
    </cofactor>
    <text evidence="17">Binds 2 divalent metal cations. Magnesium or manganese.</text>
</comment>
<sequence>MRQVVLDTETTGLDPKAGHRIIEIGCVELVNRKLTGRHYHQYINPEREVDDGAIEVHGITNEFLADKPVFAQIADEFMTFCDGAELVIHNAPFDVGFIDWELKLLGSPRWQSVAAHCTVLDTLALAREKHPGQKNNLDALCKRYFVDNSQRDLHGALLDAEILADVYLMMTGGQTDLALAQGGDQQSGEEESGEQRDAAPGAIRRLAADRKPLRVVKASAEEVEAHQAMLAMLEKNAGKHFW</sequence>
<comment type="cofactor">
    <cofactor evidence="1 18">
        <name>Mn(2+)</name>
        <dbReference type="ChEBI" id="CHEBI:29035"/>
    </cofactor>
</comment>
<evidence type="ECO:0000256" key="15">
    <source>
        <dbReference type="PIRSR" id="PIRSR606309-1"/>
    </source>
</evidence>
<name>A0A143HMI3_MICTH</name>
<dbReference type="InterPro" id="IPR006054">
    <property type="entry name" value="DnaQ"/>
</dbReference>
<comment type="function">
    <text evidence="18">DNA polymerase III is a complex, multichain enzyme responsible for most of the replicative synthesis in bacteria. The epsilon subunit contain the editing function and is a proofreading 3'-5' exonuclease.</text>
</comment>
<evidence type="ECO:0000313" key="19">
    <source>
        <dbReference type="EMBL" id="AMX02727.1"/>
    </source>
</evidence>
<comment type="catalytic activity">
    <reaction evidence="14 18">
        <text>DNA(n) + a 2'-deoxyribonucleoside 5'-triphosphate = DNA(n+1) + diphosphate</text>
        <dbReference type="Rhea" id="RHEA:22508"/>
        <dbReference type="Rhea" id="RHEA-COMP:17339"/>
        <dbReference type="Rhea" id="RHEA-COMP:17340"/>
        <dbReference type="ChEBI" id="CHEBI:33019"/>
        <dbReference type="ChEBI" id="CHEBI:61560"/>
        <dbReference type="ChEBI" id="CHEBI:173112"/>
        <dbReference type="EC" id="2.7.7.7"/>
    </reaction>
</comment>
<dbReference type="GO" id="GO:0008408">
    <property type="term" value="F:3'-5' exonuclease activity"/>
    <property type="evidence" value="ECO:0007669"/>
    <property type="project" value="TreeGrafter"/>
</dbReference>
<gene>
    <name evidence="18" type="primary">dnaQ</name>
    <name evidence="19" type="ORF">A3224_09150</name>
</gene>
<keyword evidence="20" id="KW-1185">Reference proteome</keyword>
<dbReference type="FunFam" id="3.30.420.10:FF:000012">
    <property type="entry name" value="DNA polymerase III subunit epsilon"/>
    <property type="match status" value="1"/>
</dbReference>
<evidence type="ECO:0000256" key="6">
    <source>
        <dbReference type="ARBA" id="ARBA00022705"/>
    </source>
</evidence>
<feature type="binding site" evidence="16">
    <location>
        <position position="159"/>
    </location>
    <ligand>
        <name>substrate</name>
    </ligand>
</feature>
<dbReference type="GO" id="GO:0046872">
    <property type="term" value="F:metal ion binding"/>
    <property type="evidence" value="ECO:0007669"/>
    <property type="project" value="UniProtKB-KW"/>
</dbReference>
<dbReference type="STRING" id="252514.A3224_09150"/>
<feature type="binding site" evidence="17">
    <location>
        <position position="7"/>
    </location>
    <ligand>
        <name>a divalent metal cation</name>
        <dbReference type="ChEBI" id="CHEBI:60240"/>
        <label>1</label>
        <note>catalytic</note>
    </ligand>
</feature>
<dbReference type="InterPro" id="IPR036397">
    <property type="entry name" value="RNaseH_sf"/>
</dbReference>
<evidence type="ECO:0000256" key="12">
    <source>
        <dbReference type="ARBA" id="ARBA00022932"/>
    </source>
</evidence>
<evidence type="ECO:0000256" key="3">
    <source>
        <dbReference type="ARBA" id="ARBA00020352"/>
    </source>
</evidence>
<proteinExistence type="predicted"/>
<dbReference type="InterPro" id="IPR006309">
    <property type="entry name" value="DnaQ_proteo"/>
</dbReference>
<dbReference type="NCBIfam" id="TIGR01406">
    <property type="entry name" value="dnaQ_proteo"/>
    <property type="match status" value="1"/>
</dbReference>
<dbReference type="AlphaFoldDB" id="A0A143HMI3"/>
<dbReference type="OrthoDB" id="9804290at2"/>
<evidence type="ECO:0000256" key="7">
    <source>
        <dbReference type="ARBA" id="ARBA00022722"/>
    </source>
</evidence>
<keyword evidence="10 18" id="KW-0269">Exonuclease</keyword>
<dbReference type="PANTHER" id="PTHR30231">
    <property type="entry name" value="DNA POLYMERASE III SUBUNIT EPSILON"/>
    <property type="match status" value="1"/>
</dbReference>
<feature type="active site" description="Proton acceptor" evidence="15">
    <location>
        <position position="154"/>
    </location>
</feature>
<dbReference type="Proteomes" id="UP000076077">
    <property type="component" value="Chromosome"/>
</dbReference>
<reference evidence="20" key="1">
    <citation type="submission" date="2016-03" db="EMBL/GenBank/DDBJ databases">
        <authorList>
            <person name="Lee Y.-S."/>
            <person name="Choi Y.-L."/>
        </authorList>
    </citation>
    <scope>NUCLEOTIDE SEQUENCE [LARGE SCALE GENOMIC DNA]</scope>
    <source>
        <strain evidence="20">DAU221</strain>
    </source>
</reference>
<evidence type="ECO:0000256" key="4">
    <source>
        <dbReference type="ARBA" id="ARBA00022679"/>
    </source>
</evidence>
<accession>A0A143HMI3</accession>
<evidence type="ECO:0000313" key="20">
    <source>
        <dbReference type="Proteomes" id="UP000076077"/>
    </source>
</evidence>
<feature type="binding site" evidence="17">
    <location>
        <position position="9"/>
    </location>
    <ligand>
        <name>a divalent metal cation</name>
        <dbReference type="ChEBI" id="CHEBI:60240"/>
        <label>1</label>
        <note>catalytic</note>
    </ligand>
</feature>
<evidence type="ECO:0000256" key="2">
    <source>
        <dbReference type="ARBA" id="ARBA00012417"/>
    </source>
</evidence>
<dbReference type="NCBIfam" id="NF004316">
    <property type="entry name" value="PRK05711.1"/>
    <property type="match status" value="1"/>
</dbReference>
<dbReference type="GeneID" id="76608215"/>
<dbReference type="Gene3D" id="3.30.420.10">
    <property type="entry name" value="Ribonuclease H-like superfamily/Ribonuclease H"/>
    <property type="match status" value="1"/>
</dbReference>
<dbReference type="InterPro" id="IPR013520">
    <property type="entry name" value="Ribonucl_H"/>
</dbReference>
<feature type="binding site" evidence="16">
    <location>
        <position position="9"/>
    </location>
    <ligand>
        <name>substrate</name>
    </ligand>
</feature>
<dbReference type="InterPro" id="IPR012337">
    <property type="entry name" value="RNaseH-like_sf"/>
</dbReference>
<dbReference type="GO" id="GO:0003677">
    <property type="term" value="F:DNA binding"/>
    <property type="evidence" value="ECO:0007669"/>
    <property type="project" value="InterPro"/>
</dbReference>
<keyword evidence="7 18" id="KW-0540">Nuclease</keyword>
<dbReference type="EMBL" id="CP014864">
    <property type="protein sequence ID" value="AMX02727.1"/>
    <property type="molecule type" value="Genomic_DNA"/>
</dbReference>
<dbReference type="SMART" id="SM00479">
    <property type="entry name" value="EXOIII"/>
    <property type="match status" value="1"/>
</dbReference>
<keyword evidence="9 18" id="KW-0378">Hydrolase</keyword>
<dbReference type="PANTHER" id="PTHR30231:SF41">
    <property type="entry name" value="DNA POLYMERASE III SUBUNIT EPSILON"/>
    <property type="match status" value="1"/>
</dbReference>
<evidence type="ECO:0000256" key="8">
    <source>
        <dbReference type="ARBA" id="ARBA00022723"/>
    </source>
</evidence>
<evidence type="ECO:0000256" key="16">
    <source>
        <dbReference type="PIRSR" id="PIRSR606309-2"/>
    </source>
</evidence>
<keyword evidence="4 18" id="KW-0808">Transferase</keyword>
<dbReference type="EC" id="2.7.7.7" evidence="2 18"/>
<keyword evidence="6 18" id="KW-0235">DNA replication</keyword>
<dbReference type="GO" id="GO:0045004">
    <property type="term" value="P:DNA replication proofreading"/>
    <property type="evidence" value="ECO:0007669"/>
    <property type="project" value="TreeGrafter"/>
</dbReference>
<evidence type="ECO:0000256" key="1">
    <source>
        <dbReference type="ARBA" id="ARBA00001936"/>
    </source>
</evidence>
<feature type="binding site" evidence="16">
    <location>
        <position position="7"/>
    </location>
    <ligand>
        <name>substrate</name>
    </ligand>
</feature>